<keyword evidence="1" id="KW-0472">Membrane</keyword>
<feature type="transmembrane region" description="Helical" evidence="1">
    <location>
        <begin position="90"/>
        <end position="111"/>
    </location>
</feature>
<feature type="transmembrane region" description="Helical" evidence="1">
    <location>
        <begin position="168"/>
        <end position="189"/>
    </location>
</feature>
<sequence length="326" mass="35286">MSFAHTVNADQATFLGFGLEGIAYGIHVLLFGSAITLLTRSNSSKGASIRPIFAVSCLLFCMSTVHYAINFNNVYTSTMVHPRPHIADETHLLVGADTIFILSDFFSQMVLIYRCYLVWNKNIWIVILPILVAFAAASCGISVIALVLSVAPTAPQAPADIVPFGDASFAMSLILNFSSSTLIVVRLWWLSRVHEVPGITRARRILRQATGVIIESGLLFLATQFVFVILFAIAHPAQALVEPMAVQIYAISPLLIVVRIGMGKSYEQAVTIESSAPATNATTSLRFVSFSKKTKTTSSTLGNSAQDVELGPYKSYSTKETAVDTA</sequence>
<comment type="caution">
    <text evidence="2">The sequence shown here is derived from an EMBL/GenBank/DDBJ whole genome shotgun (WGS) entry which is preliminary data.</text>
</comment>
<keyword evidence="1" id="KW-1133">Transmembrane helix</keyword>
<feature type="transmembrane region" description="Helical" evidence="1">
    <location>
        <begin position="21"/>
        <end position="39"/>
    </location>
</feature>
<name>A0A8H6YFF4_9AGAR</name>
<dbReference type="Proteomes" id="UP000623467">
    <property type="component" value="Unassembled WGS sequence"/>
</dbReference>
<keyword evidence="1" id="KW-0812">Transmembrane</keyword>
<keyword evidence="3" id="KW-1185">Reference proteome</keyword>
<dbReference type="AlphaFoldDB" id="A0A8H6YFF4"/>
<feature type="transmembrane region" description="Helical" evidence="1">
    <location>
        <begin position="240"/>
        <end position="258"/>
    </location>
</feature>
<dbReference type="OrthoDB" id="3341077at2759"/>
<evidence type="ECO:0000313" key="2">
    <source>
        <dbReference type="EMBL" id="KAF7357289.1"/>
    </source>
</evidence>
<gene>
    <name evidence="2" type="ORF">MSAN_01324300</name>
</gene>
<accession>A0A8H6YFF4</accession>
<dbReference type="EMBL" id="JACAZH010000010">
    <property type="protein sequence ID" value="KAF7357289.1"/>
    <property type="molecule type" value="Genomic_DNA"/>
</dbReference>
<feature type="transmembrane region" description="Helical" evidence="1">
    <location>
        <begin position="123"/>
        <end position="148"/>
    </location>
</feature>
<evidence type="ECO:0000256" key="1">
    <source>
        <dbReference type="SAM" id="Phobius"/>
    </source>
</evidence>
<organism evidence="2 3">
    <name type="scientific">Mycena sanguinolenta</name>
    <dbReference type="NCBI Taxonomy" id="230812"/>
    <lineage>
        <taxon>Eukaryota</taxon>
        <taxon>Fungi</taxon>
        <taxon>Dikarya</taxon>
        <taxon>Basidiomycota</taxon>
        <taxon>Agaricomycotina</taxon>
        <taxon>Agaricomycetes</taxon>
        <taxon>Agaricomycetidae</taxon>
        <taxon>Agaricales</taxon>
        <taxon>Marasmiineae</taxon>
        <taxon>Mycenaceae</taxon>
        <taxon>Mycena</taxon>
    </lineage>
</organism>
<proteinExistence type="predicted"/>
<reference evidence="2" key="1">
    <citation type="submission" date="2020-05" db="EMBL/GenBank/DDBJ databases">
        <title>Mycena genomes resolve the evolution of fungal bioluminescence.</title>
        <authorList>
            <person name="Tsai I.J."/>
        </authorList>
    </citation>
    <scope>NUCLEOTIDE SEQUENCE</scope>
    <source>
        <strain evidence="2">160909Yilan</strain>
    </source>
</reference>
<feature type="transmembrane region" description="Helical" evidence="1">
    <location>
        <begin position="51"/>
        <end position="70"/>
    </location>
</feature>
<feature type="transmembrane region" description="Helical" evidence="1">
    <location>
        <begin position="210"/>
        <end position="234"/>
    </location>
</feature>
<protein>
    <submittedName>
        <fullName evidence="2">Uncharacterized protein</fullName>
    </submittedName>
</protein>
<evidence type="ECO:0000313" key="3">
    <source>
        <dbReference type="Proteomes" id="UP000623467"/>
    </source>
</evidence>